<proteinExistence type="predicted"/>
<name>A0A1M2EIV2_ECOLX</name>
<dbReference type="EMBL" id="AASWOY010000009">
    <property type="protein sequence ID" value="EFH6648307.1"/>
    <property type="molecule type" value="Genomic_DNA"/>
</dbReference>
<evidence type="ECO:0000313" key="1">
    <source>
        <dbReference type="EMBL" id="EFH6648307.1"/>
    </source>
</evidence>
<protein>
    <submittedName>
        <fullName evidence="1">Uncharacterized protein</fullName>
    </submittedName>
</protein>
<dbReference type="Proteomes" id="UP000530628">
    <property type="component" value="Unassembled WGS sequence"/>
</dbReference>
<accession>A0A1M2EIV2</accession>
<dbReference type="RefSeq" id="WP_000433877.1">
    <property type="nucleotide sequence ID" value="NZ_AP022295.1"/>
</dbReference>
<evidence type="ECO:0000313" key="2">
    <source>
        <dbReference type="Proteomes" id="UP000530628"/>
    </source>
</evidence>
<sequence>MEPVKIKPSVDYIETYADFASFAPLPGAEKNLICIHFIANKSIPAVLSQNDIPDQPGRANMQIGSVNELNQQCTVIMPMAQLKALQENIVLLFEQLEAQNSNGAKS</sequence>
<comment type="caution">
    <text evidence="1">The sequence shown here is derived from an EMBL/GenBank/DDBJ whole genome shotgun (WGS) entry which is preliminary data.</text>
</comment>
<gene>
    <name evidence="1" type="ORF">GNW61_06010</name>
</gene>
<organism evidence="1 2">
    <name type="scientific">Escherichia coli</name>
    <dbReference type="NCBI Taxonomy" id="562"/>
    <lineage>
        <taxon>Bacteria</taxon>
        <taxon>Pseudomonadati</taxon>
        <taxon>Pseudomonadota</taxon>
        <taxon>Gammaproteobacteria</taxon>
        <taxon>Enterobacterales</taxon>
        <taxon>Enterobacteriaceae</taxon>
        <taxon>Escherichia</taxon>
    </lineage>
</organism>
<reference evidence="1 2" key="1">
    <citation type="submission" date="2019-11" db="EMBL/GenBank/DDBJ databases">
        <authorList>
            <consortium name="GenomeTrakr network: Whole genome sequencing for foodborne pathogen traceback"/>
        </authorList>
    </citation>
    <scope>NUCLEOTIDE SEQUENCE [LARGE SCALE GENOMIC DNA]</scope>
    <source>
        <strain evidence="1 2">PSU-2072</strain>
    </source>
</reference>
<dbReference type="AlphaFoldDB" id="A0A1M2EIV2"/>